<dbReference type="Gene3D" id="1.20.1270.180">
    <property type="match status" value="1"/>
</dbReference>
<dbReference type="AlphaFoldDB" id="A0A142W2B9"/>
<dbReference type="Proteomes" id="UP000076234">
    <property type="component" value="Chromosome"/>
</dbReference>
<evidence type="ECO:0000313" key="3">
    <source>
        <dbReference type="Proteomes" id="UP000076234"/>
    </source>
</evidence>
<dbReference type="STRING" id="1219058.AOA14_16540"/>
<proteinExistence type="predicted"/>
<reference evidence="2 3" key="2">
    <citation type="journal article" date="2016" name="Genome Announc.">
        <title>Complete Genome Sequence of Sphingopyxis terrae Strain 203-1 (NBRC 111660), a Polyethylene Glycol Degrader.</title>
        <authorList>
            <person name="Ohtsubo Y."/>
            <person name="Nonoyama S."/>
            <person name="Nagata Y."/>
            <person name="Numata M."/>
            <person name="Tsuchikane K."/>
            <person name="Hosoyama A."/>
            <person name="Yamazoe A."/>
            <person name="Tsuda M."/>
            <person name="Fujita N."/>
            <person name="Kawai F."/>
        </authorList>
    </citation>
    <scope>NUCLEOTIDE SEQUENCE [LARGE SCALE GENOMIC DNA]</scope>
    <source>
        <strain evidence="2 3">203-1</strain>
    </source>
</reference>
<feature type="domain" description="Lysozyme inhibitor LprI-like N-terminal" evidence="1">
    <location>
        <begin position="20"/>
        <end position="123"/>
    </location>
</feature>
<gene>
    <name evidence="2" type="ORF">AOA14_16540</name>
</gene>
<dbReference type="EMBL" id="CP013342">
    <property type="protein sequence ID" value="AMU96210.1"/>
    <property type="molecule type" value="Genomic_DNA"/>
</dbReference>
<dbReference type="KEGG" id="ster:AOA14_16540"/>
<evidence type="ECO:0000259" key="1">
    <source>
        <dbReference type="Pfam" id="PF07007"/>
    </source>
</evidence>
<dbReference type="InterPro" id="IPR009739">
    <property type="entry name" value="LprI-like_N"/>
</dbReference>
<dbReference type="RefSeq" id="WP_062902580.1">
    <property type="nucleotide sequence ID" value="NZ_CP013342.1"/>
</dbReference>
<dbReference type="Pfam" id="PF07007">
    <property type="entry name" value="LprI"/>
    <property type="match status" value="1"/>
</dbReference>
<name>A0A142W2B9_9SPHN</name>
<reference evidence="3" key="1">
    <citation type="submission" date="2015-11" db="EMBL/GenBank/DDBJ databases">
        <title>Complete genome sequence of a polyethylene glycol-degrading strain Sphingopyxis terrae strain 203-1 (NBRC 15098).</title>
        <authorList>
            <person name="Yoshiyuki O."/>
            <person name="Shouta N."/>
            <person name="Nagata Y."/>
            <person name="Numata M."/>
            <person name="Tsuchikane K."/>
            <person name="Hosoyama A."/>
            <person name="Yamazoe A."/>
            <person name="Tsuda M."/>
            <person name="Fujita N."/>
            <person name="Kawai F."/>
        </authorList>
    </citation>
    <scope>NUCLEOTIDE SEQUENCE [LARGE SCALE GENOMIC DNA]</scope>
    <source>
        <strain evidence="3">203-1</strain>
    </source>
</reference>
<organism evidence="2 3">
    <name type="scientific">Sphingopyxis terrae subsp. terrae NBRC 15098</name>
    <dbReference type="NCBI Taxonomy" id="1219058"/>
    <lineage>
        <taxon>Bacteria</taxon>
        <taxon>Pseudomonadati</taxon>
        <taxon>Pseudomonadota</taxon>
        <taxon>Alphaproteobacteria</taxon>
        <taxon>Sphingomonadales</taxon>
        <taxon>Sphingomonadaceae</taxon>
        <taxon>Sphingopyxis</taxon>
    </lineage>
</organism>
<protein>
    <recommendedName>
        <fullName evidence="1">Lysozyme inhibitor LprI-like N-terminal domain-containing protein</fullName>
    </recommendedName>
</protein>
<accession>A0A142W2B9</accession>
<sequence>MILALFYLAVAVAEDPPVDCDNQRYQVEMNYCAGKAYEVADATLNAQWKLTVAEMRSRDKMIDRRYDTQPTHYDTLLAAQRAWLTYRDQQWLVESFAARGGSMAPMLHSGCMERLTKARTAELKALVEEY</sequence>
<evidence type="ECO:0000313" key="2">
    <source>
        <dbReference type="EMBL" id="AMU96210.1"/>
    </source>
</evidence>